<evidence type="ECO:0000256" key="2">
    <source>
        <dbReference type="ARBA" id="ARBA00010199"/>
    </source>
</evidence>
<gene>
    <name evidence="9" type="ORF">OsI_33969</name>
</gene>
<dbReference type="Gene3D" id="3.30.420.10">
    <property type="entry name" value="Ribonuclease H-like superfamily/Ribonuclease H"/>
    <property type="match status" value="1"/>
</dbReference>
<accession>A2Z8D0</accession>
<proteinExistence type="inferred from homology"/>
<dbReference type="HOGENOM" id="CLU_1236779_0_0_1"/>
<dbReference type="PANTHER" id="PTHR42893">
    <property type="entry name" value="PROTEIN DETOXIFICATION 44, CHLOROPLASTIC-RELATED"/>
    <property type="match status" value="1"/>
</dbReference>
<dbReference type="STRING" id="39946.A2Z8D0"/>
<dbReference type="Proteomes" id="UP000007015">
    <property type="component" value="Chromosome 10"/>
</dbReference>
<keyword evidence="3 6" id="KW-0812">Transmembrane</keyword>
<dbReference type="EMBL" id="CM000135">
    <property type="protein sequence ID" value="EAY78864.1"/>
    <property type="molecule type" value="Genomic_DNA"/>
</dbReference>
<feature type="signal peptide" evidence="7">
    <location>
        <begin position="1"/>
        <end position="18"/>
    </location>
</feature>
<keyword evidence="5 6" id="KW-0472">Membrane</keyword>
<sequence length="224" mass="23833">MAAFQICAQVWLATSLLADGLAVASQALLASVFAKKDHYKVAVTTARVLQLAVVLGVGLTAFLAAGMWFGGGVFTSDAAVISTIYKGVPAPPSGWAKINVDGAFVSQTSKEEVEAVACRDGVKLANEWIKMPLILETDCANVSSVLKATGEDRSRLWNIFQEARLALALSHKYQIVSVSRNANKVAHSLAHLALRNNSSTVWRAQAPGSVSELLAQDCDHVNLN</sequence>
<dbReference type="GO" id="GO:0003676">
    <property type="term" value="F:nucleic acid binding"/>
    <property type="evidence" value="ECO:0007669"/>
    <property type="project" value="InterPro"/>
</dbReference>
<dbReference type="InterPro" id="IPR044730">
    <property type="entry name" value="RNase_H-like_dom_plant"/>
</dbReference>
<evidence type="ECO:0000256" key="7">
    <source>
        <dbReference type="SAM" id="SignalP"/>
    </source>
</evidence>
<protein>
    <recommendedName>
        <fullName evidence="8">RNase H type-1 domain-containing protein</fullName>
    </recommendedName>
</protein>
<dbReference type="CDD" id="cd06222">
    <property type="entry name" value="RNase_H_like"/>
    <property type="match status" value="1"/>
</dbReference>
<dbReference type="SUPFAM" id="SSF53098">
    <property type="entry name" value="Ribonuclease H-like"/>
    <property type="match status" value="1"/>
</dbReference>
<organism evidence="9 10">
    <name type="scientific">Oryza sativa subsp. indica</name>
    <name type="common">Rice</name>
    <dbReference type="NCBI Taxonomy" id="39946"/>
    <lineage>
        <taxon>Eukaryota</taxon>
        <taxon>Viridiplantae</taxon>
        <taxon>Streptophyta</taxon>
        <taxon>Embryophyta</taxon>
        <taxon>Tracheophyta</taxon>
        <taxon>Spermatophyta</taxon>
        <taxon>Magnoliopsida</taxon>
        <taxon>Liliopsida</taxon>
        <taxon>Poales</taxon>
        <taxon>Poaceae</taxon>
        <taxon>BOP clade</taxon>
        <taxon>Oryzoideae</taxon>
        <taxon>Oryzeae</taxon>
        <taxon>Oryzinae</taxon>
        <taxon>Oryza</taxon>
        <taxon>Oryza sativa</taxon>
    </lineage>
</organism>
<keyword evidence="4 6" id="KW-1133">Transmembrane helix</keyword>
<dbReference type="Pfam" id="PF13456">
    <property type="entry name" value="RVT_3"/>
    <property type="match status" value="1"/>
</dbReference>
<evidence type="ECO:0000256" key="5">
    <source>
        <dbReference type="ARBA" id="ARBA00023136"/>
    </source>
</evidence>
<comment type="similarity">
    <text evidence="2">Belongs to the multi antimicrobial extrusion (MATE) (TC 2.A.66.1) family.</text>
</comment>
<dbReference type="Gramene" id="BGIOSGA031723-TA">
    <property type="protein sequence ID" value="BGIOSGA031723-PA"/>
    <property type="gene ID" value="BGIOSGA031723"/>
</dbReference>
<name>A2Z8D0_ORYSI</name>
<dbReference type="GO" id="GO:0004523">
    <property type="term" value="F:RNA-DNA hybrid ribonuclease activity"/>
    <property type="evidence" value="ECO:0007669"/>
    <property type="project" value="InterPro"/>
</dbReference>
<dbReference type="PANTHER" id="PTHR42893:SF52">
    <property type="entry name" value="PROTEIN DETOXIFICATION"/>
    <property type="match status" value="1"/>
</dbReference>
<reference evidence="9 10" key="1">
    <citation type="journal article" date="2005" name="PLoS Biol.">
        <title>The genomes of Oryza sativa: a history of duplications.</title>
        <authorList>
            <person name="Yu J."/>
            <person name="Wang J."/>
            <person name="Lin W."/>
            <person name="Li S."/>
            <person name="Li H."/>
            <person name="Zhou J."/>
            <person name="Ni P."/>
            <person name="Dong W."/>
            <person name="Hu S."/>
            <person name="Zeng C."/>
            <person name="Zhang J."/>
            <person name="Zhang Y."/>
            <person name="Li R."/>
            <person name="Xu Z."/>
            <person name="Li S."/>
            <person name="Li X."/>
            <person name="Zheng H."/>
            <person name="Cong L."/>
            <person name="Lin L."/>
            <person name="Yin J."/>
            <person name="Geng J."/>
            <person name="Li G."/>
            <person name="Shi J."/>
            <person name="Liu J."/>
            <person name="Lv H."/>
            <person name="Li J."/>
            <person name="Wang J."/>
            <person name="Deng Y."/>
            <person name="Ran L."/>
            <person name="Shi X."/>
            <person name="Wang X."/>
            <person name="Wu Q."/>
            <person name="Li C."/>
            <person name="Ren X."/>
            <person name="Wang J."/>
            <person name="Wang X."/>
            <person name="Li D."/>
            <person name="Liu D."/>
            <person name="Zhang X."/>
            <person name="Ji Z."/>
            <person name="Zhao W."/>
            <person name="Sun Y."/>
            <person name="Zhang Z."/>
            <person name="Bao J."/>
            <person name="Han Y."/>
            <person name="Dong L."/>
            <person name="Ji J."/>
            <person name="Chen P."/>
            <person name="Wu S."/>
            <person name="Liu J."/>
            <person name="Xiao Y."/>
            <person name="Bu D."/>
            <person name="Tan J."/>
            <person name="Yang L."/>
            <person name="Ye C."/>
            <person name="Zhang J."/>
            <person name="Xu J."/>
            <person name="Zhou Y."/>
            <person name="Yu Y."/>
            <person name="Zhang B."/>
            <person name="Zhuang S."/>
            <person name="Wei H."/>
            <person name="Liu B."/>
            <person name="Lei M."/>
            <person name="Yu H."/>
            <person name="Li Y."/>
            <person name="Xu H."/>
            <person name="Wei S."/>
            <person name="He X."/>
            <person name="Fang L."/>
            <person name="Zhang Z."/>
            <person name="Zhang Y."/>
            <person name="Huang X."/>
            <person name="Su Z."/>
            <person name="Tong W."/>
            <person name="Li J."/>
            <person name="Tong Z."/>
            <person name="Li S."/>
            <person name="Ye J."/>
            <person name="Wang L."/>
            <person name="Fang L."/>
            <person name="Lei T."/>
            <person name="Chen C."/>
            <person name="Chen H."/>
            <person name="Xu Z."/>
            <person name="Li H."/>
            <person name="Huang H."/>
            <person name="Zhang F."/>
            <person name="Xu H."/>
            <person name="Li N."/>
            <person name="Zhao C."/>
            <person name="Li S."/>
            <person name="Dong L."/>
            <person name="Huang Y."/>
            <person name="Li L."/>
            <person name="Xi Y."/>
            <person name="Qi Q."/>
            <person name="Li W."/>
            <person name="Zhang B."/>
            <person name="Hu W."/>
            <person name="Zhang Y."/>
            <person name="Tian X."/>
            <person name="Jiao Y."/>
            <person name="Liang X."/>
            <person name="Jin J."/>
            <person name="Gao L."/>
            <person name="Zheng W."/>
            <person name="Hao B."/>
            <person name="Liu S."/>
            <person name="Wang W."/>
            <person name="Yuan L."/>
            <person name="Cao M."/>
            <person name="McDermott J."/>
            <person name="Samudrala R."/>
            <person name="Wang J."/>
            <person name="Wong G.K."/>
            <person name="Yang H."/>
        </authorList>
    </citation>
    <scope>NUCLEOTIDE SEQUENCE [LARGE SCALE GENOMIC DNA]</scope>
    <source>
        <strain evidence="10">cv. 93-11</strain>
    </source>
</reference>
<evidence type="ECO:0000256" key="6">
    <source>
        <dbReference type="SAM" id="Phobius"/>
    </source>
</evidence>
<feature type="chain" id="PRO_5002650768" description="RNase H type-1 domain-containing protein" evidence="7">
    <location>
        <begin position="19"/>
        <end position="224"/>
    </location>
</feature>
<dbReference type="InterPro" id="IPR036397">
    <property type="entry name" value="RNaseH_sf"/>
</dbReference>
<evidence type="ECO:0000259" key="8">
    <source>
        <dbReference type="Pfam" id="PF13456"/>
    </source>
</evidence>
<dbReference type="GO" id="GO:0016020">
    <property type="term" value="C:membrane"/>
    <property type="evidence" value="ECO:0007669"/>
    <property type="project" value="UniProtKB-SubCell"/>
</dbReference>
<dbReference type="InterPro" id="IPR002156">
    <property type="entry name" value="RNaseH_domain"/>
</dbReference>
<feature type="domain" description="RNase H type-1" evidence="8">
    <location>
        <begin position="105"/>
        <end position="192"/>
    </location>
</feature>
<evidence type="ECO:0000256" key="3">
    <source>
        <dbReference type="ARBA" id="ARBA00022692"/>
    </source>
</evidence>
<keyword evidence="7" id="KW-0732">Signal</keyword>
<evidence type="ECO:0000313" key="9">
    <source>
        <dbReference type="EMBL" id="EAY78864.1"/>
    </source>
</evidence>
<dbReference type="InterPro" id="IPR012337">
    <property type="entry name" value="RNaseH-like_sf"/>
</dbReference>
<evidence type="ECO:0000313" key="10">
    <source>
        <dbReference type="Proteomes" id="UP000007015"/>
    </source>
</evidence>
<dbReference type="AlphaFoldDB" id="A2Z8D0"/>
<evidence type="ECO:0000256" key="1">
    <source>
        <dbReference type="ARBA" id="ARBA00004141"/>
    </source>
</evidence>
<dbReference type="InterPro" id="IPR044644">
    <property type="entry name" value="DinF-like"/>
</dbReference>
<keyword evidence="10" id="KW-1185">Reference proteome</keyword>
<comment type="subcellular location">
    <subcellularLocation>
        <location evidence="1">Membrane</location>
        <topology evidence="1">Multi-pass membrane protein</topology>
    </subcellularLocation>
</comment>
<feature type="transmembrane region" description="Helical" evidence="6">
    <location>
        <begin position="48"/>
        <end position="69"/>
    </location>
</feature>
<evidence type="ECO:0000256" key="4">
    <source>
        <dbReference type="ARBA" id="ARBA00022989"/>
    </source>
</evidence>